<feature type="non-terminal residue" evidence="4">
    <location>
        <position position="132"/>
    </location>
</feature>
<gene>
    <name evidence="4" type="ORF">L195_g061310</name>
</gene>
<dbReference type="EMBL" id="ASHM01150348">
    <property type="protein sequence ID" value="PNX62781.1"/>
    <property type="molecule type" value="Genomic_DNA"/>
</dbReference>
<dbReference type="SUPFAM" id="SSF57756">
    <property type="entry name" value="Retrovirus zinc finger-like domains"/>
    <property type="match status" value="1"/>
</dbReference>
<dbReference type="Pfam" id="PF14392">
    <property type="entry name" value="zf-CCHC_4"/>
    <property type="match status" value="1"/>
</dbReference>
<reference evidence="4 5" key="2">
    <citation type="journal article" date="2017" name="Front. Plant Sci.">
        <title>Gene Classification and Mining of Molecular Markers Useful in Red Clover (Trifolium pratense) Breeding.</title>
        <authorList>
            <person name="Istvanek J."/>
            <person name="Dluhosova J."/>
            <person name="Dluhos P."/>
            <person name="Patkova L."/>
            <person name="Nedelnik J."/>
            <person name="Repkova J."/>
        </authorList>
    </citation>
    <scope>NUCLEOTIDE SEQUENCE [LARGE SCALE GENOMIC DNA]</scope>
    <source>
        <strain evidence="5">cv. Tatra</strain>
        <tissue evidence="4">Young leaves</tissue>
    </source>
</reference>
<evidence type="ECO:0000256" key="1">
    <source>
        <dbReference type="PROSITE-ProRule" id="PRU00047"/>
    </source>
</evidence>
<feature type="compositionally biased region" description="Polar residues" evidence="2">
    <location>
        <begin position="93"/>
        <end position="112"/>
    </location>
</feature>
<evidence type="ECO:0000313" key="5">
    <source>
        <dbReference type="Proteomes" id="UP000236291"/>
    </source>
</evidence>
<feature type="region of interest" description="Disordered" evidence="2">
    <location>
        <begin position="87"/>
        <end position="132"/>
    </location>
</feature>
<dbReference type="AlphaFoldDB" id="A0A2K3K909"/>
<comment type="caution">
    <text evidence="4">The sequence shown here is derived from an EMBL/GenBank/DDBJ whole genome shotgun (WGS) entry which is preliminary data.</text>
</comment>
<keyword evidence="1" id="KW-0863">Zinc-finger</keyword>
<dbReference type="GO" id="GO:0003676">
    <property type="term" value="F:nucleic acid binding"/>
    <property type="evidence" value="ECO:0007669"/>
    <property type="project" value="InterPro"/>
</dbReference>
<organism evidence="4 5">
    <name type="scientific">Trifolium pratense</name>
    <name type="common">Red clover</name>
    <dbReference type="NCBI Taxonomy" id="57577"/>
    <lineage>
        <taxon>Eukaryota</taxon>
        <taxon>Viridiplantae</taxon>
        <taxon>Streptophyta</taxon>
        <taxon>Embryophyta</taxon>
        <taxon>Tracheophyta</taxon>
        <taxon>Spermatophyta</taxon>
        <taxon>Magnoliopsida</taxon>
        <taxon>eudicotyledons</taxon>
        <taxon>Gunneridae</taxon>
        <taxon>Pentapetalae</taxon>
        <taxon>rosids</taxon>
        <taxon>fabids</taxon>
        <taxon>Fabales</taxon>
        <taxon>Fabaceae</taxon>
        <taxon>Papilionoideae</taxon>
        <taxon>50 kb inversion clade</taxon>
        <taxon>NPAAA clade</taxon>
        <taxon>Hologalegina</taxon>
        <taxon>IRL clade</taxon>
        <taxon>Trifolieae</taxon>
        <taxon>Trifolium</taxon>
    </lineage>
</organism>
<feature type="domain" description="CCHC-type" evidence="3">
    <location>
        <begin position="37"/>
        <end position="52"/>
    </location>
</feature>
<dbReference type="InterPro" id="IPR001878">
    <property type="entry name" value="Znf_CCHC"/>
</dbReference>
<sequence>MKTTIDLRKPLKRGTVIKYKGTNLRIFFKYERLPTFCYVCGKIGHQIKDCEELEGEGAPDYEDIEEKELPFGQWLRASPLPKFTSELKKDSSDGSCSRSLFSDSCNSKATTKNNKETGVEVEQPIEATMEVA</sequence>
<dbReference type="InterPro" id="IPR036875">
    <property type="entry name" value="Znf_CCHC_sf"/>
</dbReference>
<dbReference type="InterPro" id="IPR025836">
    <property type="entry name" value="Zn_knuckle_CX2CX4HX4C"/>
</dbReference>
<reference evidence="4 5" key="1">
    <citation type="journal article" date="2014" name="Am. J. Bot.">
        <title>Genome assembly and annotation for red clover (Trifolium pratense; Fabaceae).</title>
        <authorList>
            <person name="Istvanek J."/>
            <person name="Jaros M."/>
            <person name="Krenek A."/>
            <person name="Repkova J."/>
        </authorList>
    </citation>
    <scope>NUCLEOTIDE SEQUENCE [LARGE SCALE GENOMIC DNA]</scope>
    <source>
        <strain evidence="5">cv. Tatra</strain>
        <tissue evidence="4">Young leaves</tissue>
    </source>
</reference>
<dbReference type="PROSITE" id="PS50158">
    <property type="entry name" value="ZF_CCHC"/>
    <property type="match status" value="1"/>
</dbReference>
<proteinExistence type="predicted"/>
<evidence type="ECO:0000259" key="3">
    <source>
        <dbReference type="PROSITE" id="PS50158"/>
    </source>
</evidence>
<name>A0A2K3K909_TRIPR</name>
<dbReference type="GO" id="GO:0008270">
    <property type="term" value="F:zinc ion binding"/>
    <property type="evidence" value="ECO:0007669"/>
    <property type="project" value="UniProtKB-KW"/>
</dbReference>
<evidence type="ECO:0000256" key="2">
    <source>
        <dbReference type="SAM" id="MobiDB-lite"/>
    </source>
</evidence>
<accession>A0A2K3K909</accession>
<keyword evidence="1" id="KW-0862">Zinc</keyword>
<evidence type="ECO:0000313" key="4">
    <source>
        <dbReference type="EMBL" id="PNX62781.1"/>
    </source>
</evidence>
<keyword evidence="1" id="KW-0479">Metal-binding</keyword>
<dbReference type="Proteomes" id="UP000236291">
    <property type="component" value="Unassembled WGS sequence"/>
</dbReference>
<protein>
    <recommendedName>
        <fullName evidence="3">CCHC-type domain-containing protein</fullName>
    </recommendedName>
</protein>